<gene>
    <name evidence="1" type="ORF">LCGC14_0763090</name>
</gene>
<accession>A0A0F9SKK0</accession>
<proteinExistence type="predicted"/>
<reference evidence="1" key="1">
    <citation type="journal article" date="2015" name="Nature">
        <title>Complex archaea that bridge the gap between prokaryotes and eukaryotes.</title>
        <authorList>
            <person name="Spang A."/>
            <person name="Saw J.H."/>
            <person name="Jorgensen S.L."/>
            <person name="Zaremba-Niedzwiedzka K."/>
            <person name="Martijn J."/>
            <person name="Lind A.E."/>
            <person name="van Eijk R."/>
            <person name="Schleper C."/>
            <person name="Guy L."/>
            <person name="Ettema T.J."/>
        </authorList>
    </citation>
    <scope>NUCLEOTIDE SEQUENCE</scope>
</reference>
<dbReference type="AlphaFoldDB" id="A0A0F9SKK0"/>
<dbReference type="EMBL" id="LAZR01001892">
    <property type="protein sequence ID" value="KKN37466.1"/>
    <property type="molecule type" value="Genomic_DNA"/>
</dbReference>
<evidence type="ECO:0000313" key="1">
    <source>
        <dbReference type="EMBL" id="KKN37466.1"/>
    </source>
</evidence>
<sequence>MIILHAAPITWGRIGGLHVSIPALVEAQDRLEGIDAALLITASNGQKPPGLTSPVFQRTVRVDRGRLNLPSPFDRPDLVVFHS</sequence>
<protein>
    <recommendedName>
        <fullName evidence="2">Glycosyltransferase subfamily 4-like N-terminal domain-containing protein</fullName>
    </recommendedName>
</protein>
<organism evidence="1">
    <name type="scientific">marine sediment metagenome</name>
    <dbReference type="NCBI Taxonomy" id="412755"/>
    <lineage>
        <taxon>unclassified sequences</taxon>
        <taxon>metagenomes</taxon>
        <taxon>ecological metagenomes</taxon>
    </lineage>
</organism>
<name>A0A0F9SKK0_9ZZZZ</name>
<evidence type="ECO:0008006" key="2">
    <source>
        <dbReference type="Google" id="ProtNLM"/>
    </source>
</evidence>
<comment type="caution">
    <text evidence="1">The sequence shown here is derived from an EMBL/GenBank/DDBJ whole genome shotgun (WGS) entry which is preliminary data.</text>
</comment>
<feature type="non-terminal residue" evidence="1">
    <location>
        <position position="83"/>
    </location>
</feature>